<dbReference type="EMBL" id="ML742085">
    <property type="protein sequence ID" value="KAE8150796.1"/>
    <property type="molecule type" value="Genomic_DNA"/>
</dbReference>
<protein>
    <submittedName>
        <fullName evidence="3">Uncharacterized protein</fullName>
    </submittedName>
</protein>
<feature type="region of interest" description="Disordered" evidence="1">
    <location>
        <begin position="1"/>
        <end position="24"/>
    </location>
</feature>
<keyword evidence="2" id="KW-1133">Transmembrane helix</keyword>
<organism evidence="3 4">
    <name type="scientific">Aspergillus avenaceus</name>
    <dbReference type="NCBI Taxonomy" id="36643"/>
    <lineage>
        <taxon>Eukaryota</taxon>
        <taxon>Fungi</taxon>
        <taxon>Dikarya</taxon>
        <taxon>Ascomycota</taxon>
        <taxon>Pezizomycotina</taxon>
        <taxon>Eurotiomycetes</taxon>
        <taxon>Eurotiomycetidae</taxon>
        <taxon>Eurotiales</taxon>
        <taxon>Aspergillaceae</taxon>
        <taxon>Aspergillus</taxon>
        <taxon>Aspergillus subgen. Circumdati</taxon>
    </lineage>
</organism>
<gene>
    <name evidence="3" type="ORF">BDV25DRAFT_153762</name>
</gene>
<feature type="compositionally biased region" description="Polar residues" evidence="1">
    <location>
        <begin position="14"/>
        <end position="24"/>
    </location>
</feature>
<evidence type="ECO:0000256" key="1">
    <source>
        <dbReference type="SAM" id="MobiDB-lite"/>
    </source>
</evidence>
<feature type="transmembrane region" description="Helical" evidence="2">
    <location>
        <begin position="47"/>
        <end position="69"/>
    </location>
</feature>
<accession>A0A5N6TWN0</accession>
<dbReference type="Proteomes" id="UP000325780">
    <property type="component" value="Unassembled WGS sequence"/>
</dbReference>
<name>A0A5N6TWN0_ASPAV</name>
<evidence type="ECO:0000256" key="2">
    <source>
        <dbReference type="SAM" id="Phobius"/>
    </source>
</evidence>
<evidence type="ECO:0000313" key="3">
    <source>
        <dbReference type="EMBL" id="KAE8150796.1"/>
    </source>
</evidence>
<evidence type="ECO:0000313" key="4">
    <source>
        <dbReference type="Proteomes" id="UP000325780"/>
    </source>
</evidence>
<keyword evidence="2" id="KW-0812">Transmembrane</keyword>
<keyword evidence="2" id="KW-0472">Membrane</keyword>
<keyword evidence="4" id="KW-1185">Reference proteome</keyword>
<proteinExistence type="predicted"/>
<dbReference type="AlphaFoldDB" id="A0A5N6TWN0"/>
<reference evidence="3 4" key="1">
    <citation type="submission" date="2019-04" db="EMBL/GenBank/DDBJ databases">
        <title>Friends and foes A comparative genomics study of 23 Aspergillus species from section Flavi.</title>
        <authorList>
            <consortium name="DOE Joint Genome Institute"/>
            <person name="Kjaerbolling I."/>
            <person name="Vesth T."/>
            <person name="Frisvad J.C."/>
            <person name="Nybo J.L."/>
            <person name="Theobald S."/>
            <person name="Kildgaard S."/>
            <person name="Isbrandt T."/>
            <person name="Kuo A."/>
            <person name="Sato A."/>
            <person name="Lyhne E.K."/>
            <person name="Kogle M.E."/>
            <person name="Wiebenga A."/>
            <person name="Kun R.S."/>
            <person name="Lubbers R.J."/>
            <person name="Makela M.R."/>
            <person name="Barry K."/>
            <person name="Chovatia M."/>
            <person name="Clum A."/>
            <person name="Daum C."/>
            <person name="Haridas S."/>
            <person name="He G."/>
            <person name="LaButti K."/>
            <person name="Lipzen A."/>
            <person name="Mondo S."/>
            <person name="Riley R."/>
            <person name="Salamov A."/>
            <person name="Simmons B.A."/>
            <person name="Magnuson J.K."/>
            <person name="Henrissat B."/>
            <person name="Mortensen U.H."/>
            <person name="Larsen T.O."/>
            <person name="Devries R.P."/>
            <person name="Grigoriev I.V."/>
            <person name="Machida M."/>
            <person name="Baker S.E."/>
            <person name="Andersen M.R."/>
        </authorList>
    </citation>
    <scope>NUCLEOTIDE SEQUENCE [LARGE SCALE GENOMIC DNA]</scope>
    <source>
        <strain evidence="3 4">IBT 18842</strain>
    </source>
</reference>
<sequence>MQRRSHLLHHGPLSNINSSPLVSSEISPKHKESRIIILDPPPPVRNVGWLITPVLSTVLVFAHLPIVSLRRLSGW</sequence>